<organism evidence="3">
    <name type="scientific">Schizaphis graminum</name>
    <name type="common">Green bug aphid</name>
    <dbReference type="NCBI Taxonomy" id="13262"/>
    <lineage>
        <taxon>Eukaryota</taxon>
        <taxon>Metazoa</taxon>
        <taxon>Ecdysozoa</taxon>
        <taxon>Arthropoda</taxon>
        <taxon>Hexapoda</taxon>
        <taxon>Insecta</taxon>
        <taxon>Pterygota</taxon>
        <taxon>Neoptera</taxon>
        <taxon>Paraneoptera</taxon>
        <taxon>Hemiptera</taxon>
        <taxon>Sternorrhyncha</taxon>
        <taxon>Aphidomorpha</taxon>
        <taxon>Aphidoidea</taxon>
        <taxon>Aphididae</taxon>
        <taxon>Aphidini</taxon>
        <taxon>Schizaphis</taxon>
    </lineage>
</organism>
<name>A0A2S2PKS6_SCHGA</name>
<evidence type="ECO:0000256" key="1">
    <source>
        <dbReference type="ARBA" id="ARBA00004123"/>
    </source>
</evidence>
<evidence type="ECO:0000313" key="3">
    <source>
        <dbReference type="EMBL" id="MBY30033.1"/>
    </source>
</evidence>
<comment type="subcellular location">
    <subcellularLocation>
        <location evidence="1">Nucleus</location>
    </subcellularLocation>
</comment>
<evidence type="ECO:0008006" key="4">
    <source>
        <dbReference type="Google" id="ProtNLM"/>
    </source>
</evidence>
<feature type="compositionally biased region" description="Low complexity" evidence="2">
    <location>
        <begin position="122"/>
        <end position="133"/>
    </location>
</feature>
<dbReference type="EMBL" id="GGMR01017414">
    <property type="protein sequence ID" value="MBY30033.1"/>
    <property type="molecule type" value="Transcribed_RNA"/>
</dbReference>
<dbReference type="SUPFAM" id="SSF46689">
    <property type="entry name" value="Homeodomain-like"/>
    <property type="match status" value="1"/>
</dbReference>
<proteinExistence type="predicted"/>
<reference evidence="3" key="1">
    <citation type="submission" date="2018-04" db="EMBL/GenBank/DDBJ databases">
        <title>Transcriptome of Schizaphis graminum biotype I.</title>
        <authorList>
            <person name="Scully E.D."/>
            <person name="Geib S.M."/>
            <person name="Palmer N.A."/>
            <person name="Koch K."/>
            <person name="Bradshaw J."/>
            <person name="Heng-Moss T."/>
            <person name="Sarath G."/>
        </authorList>
    </citation>
    <scope>NUCLEOTIDE SEQUENCE</scope>
</reference>
<protein>
    <recommendedName>
        <fullName evidence="4">Myb-like domain-containing protein</fullName>
    </recommendedName>
</protein>
<dbReference type="GO" id="GO:0005634">
    <property type="term" value="C:nucleus"/>
    <property type="evidence" value="ECO:0007669"/>
    <property type="project" value="UniProtKB-SubCell"/>
</dbReference>
<accession>A0A2S2PKS6</accession>
<feature type="region of interest" description="Disordered" evidence="2">
    <location>
        <begin position="122"/>
        <end position="143"/>
    </location>
</feature>
<gene>
    <name evidence="3" type="ORF">g.87330</name>
</gene>
<sequence length="286" mass="33384">MVFFCIPKAEASVKIIPKKRLKVEIKENAIQKDYETINEIKSDKVNLDNFNSDVFEKNSEIKNEVFLDKNDVNDVSKELKKEFNFLLSSVAIDNLPEVDIKYEQYQLPNQIKEEFISTNINSNSSENCNQSSNQKSLEKSNNPKIKQEFIEDLDISSISHRKECDYHKTPIKLTESNLFATTTSNINKTLLNKNITLKSDAIDNLSKCYVHVRDRRDNNESEKQLINKWTIDEDKIILQTCKRVEDIEVLLETIKKRIPQRSVSEIQERFTTLMTLLEQMIEVKQN</sequence>
<dbReference type="AlphaFoldDB" id="A0A2S2PKS6"/>
<evidence type="ECO:0000256" key="2">
    <source>
        <dbReference type="SAM" id="MobiDB-lite"/>
    </source>
</evidence>
<dbReference type="InterPro" id="IPR009057">
    <property type="entry name" value="Homeodomain-like_sf"/>
</dbReference>
<dbReference type="Gene3D" id="1.10.10.60">
    <property type="entry name" value="Homeodomain-like"/>
    <property type="match status" value="1"/>
</dbReference>